<accession>A0A4U6DAM5</accession>
<dbReference type="OrthoDB" id="9790023at2"/>
<dbReference type="SUPFAM" id="SSF102588">
    <property type="entry name" value="LmbE-like"/>
    <property type="match status" value="1"/>
</dbReference>
<gene>
    <name evidence="1" type="ORF">FDK13_05060</name>
</gene>
<dbReference type="InterPro" id="IPR024078">
    <property type="entry name" value="LmbE-like_dom_sf"/>
</dbReference>
<organism evidence="1 2">
    <name type="scientific">Dyadobacter frigoris</name>
    <dbReference type="NCBI Taxonomy" id="2576211"/>
    <lineage>
        <taxon>Bacteria</taxon>
        <taxon>Pseudomonadati</taxon>
        <taxon>Bacteroidota</taxon>
        <taxon>Cytophagia</taxon>
        <taxon>Cytophagales</taxon>
        <taxon>Spirosomataceae</taxon>
        <taxon>Dyadobacter</taxon>
    </lineage>
</organism>
<name>A0A4U6DAM5_9BACT</name>
<dbReference type="EMBL" id="SZVO01000002">
    <property type="protein sequence ID" value="TKT93228.1"/>
    <property type="molecule type" value="Genomic_DNA"/>
</dbReference>
<keyword evidence="2" id="KW-1185">Reference proteome</keyword>
<comment type="caution">
    <text evidence="1">The sequence shown here is derived from an EMBL/GenBank/DDBJ whole genome shotgun (WGS) entry which is preliminary data.</text>
</comment>
<reference evidence="1 2" key="1">
    <citation type="submission" date="2019-05" db="EMBL/GenBank/DDBJ databases">
        <title>Dyadobacter AR-3-8 sp. nov., isolated from arctic soil.</title>
        <authorList>
            <person name="Chaudhary D.K."/>
        </authorList>
    </citation>
    <scope>NUCLEOTIDE SEQUENCE [LARGE SCALE GENOMIC DNA]</scope>
    <source>
        <strain evidence="1 2">AR-3-8</strain>
    </source>
</reference>
<dbReference type="Pfam" id="PF02585">
    <property type="entry name" value="PIG-L"/>
    <property type="match status" value="1"/>
</dbReference>
<evidence type="ECO:0000313" key="2">
    <source>
        <dbReference type="Proteomes" id="UP000304900"/>
    </source>
</evidence>
<dbReference type="Gene3D" id="3.40.50.10320">
    <property type="entry name" value="LmbE-like"/>
    <property type="match status" value="1"/>
</dbReference>
<dbReference type="InterPro" id="IPR003737">
    <property type="entry name" value="GlcNAc_PI_deacetylase-related"/>
</dbReference>
<proteinExistence type="predicted"/>
<protein>
    <submittedName>
        <fullName evidence="1">PIG-L family deacetylase</fullName>
    </submittedName>
</protein>
<dbReference type="Proteomes" id="UP000304900">
    <property type="component" value="Unassembled WGS sequence"/>
</dbReference>
<sequence>MSDGSMWYPNPKKYPSEKLTRVREQEAKTAVLILRAEIAHMEFLRLKDSMVPHENDNQFQETVEKIVKIIDDLQPKTVFVPWQKDPHRDHQATLGNHV</sequence>
<evidence type="ECO:0000313" key="1">
    <source>
        <dbReference type="EMBL" id="TKT93228.1"/>
    </source>
</evidence>
<dbReference type="AlphaFoldDB" id="A0A4U6DAM5"/>